<dbReference type="Proteomes" id="UP001195483">
    <property type="component" value="Unassembled WGS sequence"/>
</dbReference>
<feature type="non-terminal residue" evidence="2">
    <location>
        <position position="1"/>
    </location>
</feature>
<gene>
    <name evidence="2" type="ORF">CHS0354_015029</name>
</gene>
<sequence length="176" mass="20400">DGFDLINRRCNKMMTAYKKEEQGSTVLIISSVLGSVLVVLVFGGLLYYCIVVRPRRAQEEKERRDRAYAELQEMEKRKEYYGTAEVYDAITDLPDDYSTIHDGVLTGDEPKDTEMNYVKHGNTQRNAPEGYSYQNKLGNNEYESEARKYFSKEQGIFTGEANIRYQMRPLPTTYDK</sequence>
<evidence type="ECO:0000256" key="1">
    <source>
        <dbReference type="SAM" id="Phobius"/>
    </source>
</evidence>
<accession>A0AAE0TH20</accession>
<keyword evidence="1" id="KW-0472">Membrane</keyword>
<reference evidence="2" key="3">
    <citation type="submission" date="2023-05" db="EMBL/GenBank/DDBJ databases">
        <authorList>
            <person name="Smith C.H."/>
        </authorList>
    </citation>
    <scope>NUCLEOTIDE SEQUENCE</scope>
    <source>
        <strain evidence="2">CHS0354</strain>
        <tissue evidence="2">Mantle</tissue>
    </source>
</reference>
<name>A0AAE0TH20_9BIVA</name>
<proteinExistence type="predicted"/>
<reference evidence="2" key="2">
    <citation type="journal article" date="2021" name="Genome Biol. Evol.">
        <title>Developing a high-quality reference genome for a parasitic bivalve with doubly uniparental inheritance (Bivalvia: Unionida).</title>
        <authorList>
            <person name="Smith C.H."/>
        </authorList>
    </citation>
    <scope>NUCLEOTIDE SEQUENCE</scope>
    <source>
        <strain evidence="2">CHS0354</strain>
        <tissue evidence="2">Mantle</tissue>
    </source>
</reference>
<reference evidence="2" key="1">
    <citation type="journal article" date="2021" name="Genome Biol. Evol.">
        <title>A High-Quality Reference Genome for a Parasitic Bivalve with Doubly Uniparental Inheritance (Bivalvia: Unionida).</title>
        <authorList>
            <person name="Smith C.H."/>
        </authorList>
    </citation>
    <scope>NUCLEOTIDE SEQUENCE</scope>
    <source>
        <strain evidence="2">CHS0354</strain>
    </source>
</reference>
<organism evidence="2 3">
    <name type="scientific">Potamilus streckersoni</name>
    <dbReference type="NCBI Taxonomy" id="2493646"/>
    <lineage>
        <taxon>Eukaryota</taxon>
        <taxon>Metazoa</taxon>
        <taxon>Spiralia</taxon>
        <taxon>Lophotrochozoa</taxon>
        <taxon>Mollusca</taxon>
        <taxon>Bivalvia</taxon>
        <taxon>Autobranchia</taxon>
        <taxon>Heteroconchia</taxon>
        <taxon>Palaeoheterodonta</taxon>
        <taxon>Unionida</taxon>
        <taxon>Unionoidea</taxon>
        <taxon>Unionidae</taxon>
        <taxon>Ambleminae</taxon>
        <taxon>Lampsilini</taxon>
        <taxon>Potamilus</taxon>
    </lineage>
</organism>
<dbReference type="EMBL" id="JAEAOA010000935">
    <property type="protein sequence ID" value="KAK3609843.1"/>
    <property type="molecule type" value="Genomic_DNA"/>
</dbReference>
<feature type="transmembrane region" description="Helical" evidence="1">
    <location>
        <begin position="26"/>
        <end position="51"/>
    </location>
</feature>
<evidence type="ECO:0000313" key="3">
    <source>
        <dbReference type="Proteomes" id="UP001195483"/>
    </source>
</evidence>
<keyword evidence="1" id="KW-0812">Transmembrane</keyword>
<protein>
    <submittedName>
        <fullName evidence="2">Uncharacterized protein</fullName>
    </submittedName>
</protein>
<keyword evidence="3" id="KW-1185">Reference proteome</keyword>
<comment type="caution">
    <text evidence="2">The sequence shown here is derived from an EMBL/GenBank/DDBJ whole genome shotgun (WGS) entry which is preliminary data.</text>
</comment>
<dbReference type="AlphaFoldDB" id="A0AAE0TH20"/>
<evidence type="ECO:0000313" key="2">
    <source>
        <dbReference type="EMBL" id="KAK3609843.1"/>
    </source>
</evidence>
<keyword evidence="1" id="KW-1133">Transmembrane helix</keyword>